<dbReference type="InterPro" id="IPR000644">
    <property type="entry name" value="CBS_dom"/>
</dbReference>
<evidence type="ECO:0000259" key="3">
    <source>
        <dbReference type="PROSITE" id="PS51371"/>
    </source>
</evidence>
<keyword evidence="1 2" id="KW-0129">CBS domain</keyword>
<gene>
    <name evidence="4" type="ORF">MU846_13780</name>
</gene>
<accession>A0ABT0EAB2</accession>
<comment type="caution">
    <text evidence="4">The sequence shown here is derived from an EMBL/GenBank/DDBJ whole genome shotgun (WGS) entry which is preliminary data.</text>
</comment>
<reference evidence="4" key="1">
    <citation type="submission" date="2022-04" db="EMBL/GenBank/DDBJ databases">
        <title>Alcanivorax sp. CY1518 draft genome sequence.</title>
        <authorList>
            <person name="Zhao G."/>
            <person name="An M."/>
        </authorList>
    </citation>
    <scope>NUCLEOTIDE SEQUENCE</scope>
    <source>
        <strain evidence="4">CY1518</strain>
    </source>
</reference>
<dbReference type="Gene3D" id="3.10.580.10">
    <property type="entry name" value="CBS-domain"/>
    <property type="match status" value="1"/>
</dbReference>
<dbReference type="PANTHER" id="PTHR43080">
    <property type="entry name" value="CBS DOMAIN-CONTAINING PROTEIN CBSX3, MITOCHONDRIAL"/>
    <property type="match status" value="1"/>
</dbReference>
<proteinExistence type="predicted"/>
<sequence length="146" mass="15976">MKVEDVMTSDPHYLQADATLQDAARMMRECNCGMLPIAGHGDQQTRLMGIITDHDIVIRGLAEGHGPESKAADCMTDKVLYCFRDDDLNEVARNMNSQHVQRLVVLDSASSKQLCGVISLSDIAAHSDAALQGVISDCSRPYESMH</sequence>
<evidence type="ECO:0000256" key="2">
    <source>
        <dbReference type="PROSITE-ProRule" id="PRU00703"/>
    </source>
</evidence>
<dbReference type="InterPro" id="IPR051257">
    <property type="entry name" value="Diverse_CBS-Domain"/>
</dbReference>
<dbReference type="EMBL" id="JALKII010000014">
    <property type="protein sequence ID" value="MCK0538780.1"/>
    <property type="molecule type" value="Genomic_DNA"/>
</dbReference>
<feature type="domain" description="CBS" evidence="3">
    <location>
        <begin position="75"/>
        <end position="138"/>
    </location>
</feature>
<evidence type="ECO:0000256" key="1">
    <source>
        <dbReference type="ARBA" id="ARBA00023122"/>
    </source>
</evidence>
<dbReference type="PANTHER" id="PTHR43080:SF2">
    <property type="entry name" value="CBS DOMAIN-CONTAINING PROTEIN"/>
    <property type="match status" value="1"/>
</dbReference>
<dbReference type="RefSeq" id="WP_246953729.1">
    <property type="nucleotide sequence ID" value="NZ_JALKII010000014.1"/>
</dbReference>
<dbReference type="SUPFAM" id="SSF54631">
    <property type="entry name" value="CBS-domain pair"/>
    <property type="match status" value="1"/>
</dbReference>
<keyword evidence="5" id="KW-1185">Reference proteome</keyword>
<feature type="domain" description="CBS" evidence="3">
    <location>
        <begin position="7"/>
        <end position="68"/>
    </location>
</feature>
<dbReference type="SMART" id="SM00116">
    <property type="entry name" value="CBS"/>
    <property type="match status" value="2"/>
</dbReference>
<evidence type="ECO:0000313" key="4">
    <source>
        <dbReference type="EMBL" id="MCK0538780.1"/>
    </source>
</evidence>
<protein>
    <submittedName>
        <fullName evidence="4">CBS domain-containing protein</fullName>
    </submittedName>
</protein>
<dbReference type="CDD" id="cd04622">
    <property type="entry name" value="CBS_pair_HRP1_like"/>
    <property type="match status" value="1"/>
</dbReference>
<dbReference type="PROSITE" id="PS51371">
    <property type="entry name" value="CBS"/>
    <property type="match status" value="2"/>
</dbReference>
<name>A0ABT0EAB2_9GAMM</name>
<dbReference type="Proteomes" id="UP001165524">
    <property type="component" value="Unassembled WGS sequence"/>
</dbReference>
<dbReference type="Pfam" id="PF00571">
    <property type="entry name" value="CBS"/>
    <property type="match status" value="2"/>
</dbReference>
<organism evidence="4 5">
    <name type="scientific">Alcanivorax quisquiliarum</name>
    <dbReference type="NCBI Taxonomy" id="2933565"/>
    <lineage>
        <taxon>Bacteria</taxon>
        <taxon>Pseudomonadati</taxon>
        <taxon>Pseudomonadota</taxon>
        <taxon>Gammaproteobacteria</taxon>
        <taxon>Oceanospirillales</taxon>
        <taxon>Alcanivoracaceae</taxon>
        <taxon>Alcanivorax</taxon>
    </lineage>
</organism>
<dbReference type="InterPro" id="IPR046342">
    <property type="entry name" value="CBS_dom_sf"/>
</dbReference>
<evidence type="ECO:0000313" key="5">
    <source>
        <dbReference type="Proteomes" id="UP001165524"/>
    </source>
</evidence>